<feature type="domain" description="Dyp-type peroxidase C-terminal" evidence="16">
    <location>
        <begin position="234"/>
        <end position="419"/>
    </location>
</feature>
<dbReference type="InterPro" id="IPR006311">
    <property type="entry name" value="TAT_signal"/>
</dbReference>
<feature type="transmembrane region" description="Helical" evidence="14">
    <location>
        <begin position="21"/>
        <end position="41"/>
    </location>
</feature>
<keyword evidence="5" id="KW-0732">Signal</keyword>
<comment type="catalytic activity">
    <reaction evidence="12">
        <text>heme b + 2 H(+) = protoporphyrin IX + Fe(2+)</text>
        <dbReference type="Rhea" id="RHEA:22584"/>
        <dbReference type="ChEBI" id="CHEBI:15378"/>
        <dbReference type="ChEBI" id="CHEBI:29033"/>
        <dbReference type="ChEBI" id="CHEBI:57306"/>
        <dbReference type="ChEBI" id="CHEBI:60344"/>
        <dbReference type="EC" id="4.98.1.1"/>
    </reaction>
    <physiologicalReaction direction="left-to-right" evidence="12">
        <dbReference type="Rhea" id="RHEA:22585"/>
    </physiologicalReaction>
</comment>
<keyword evidence="14" id="KW-0472">Membrane</keyword>
<dbReference type="PANTHER" id="PTHR30521:SF4">
    <property type="entry name" value="DEFERROCHELATASE"/>
    <property type="match status" value="1"/>
</dbReference>
<keyword evidence="3 13" id="KW-0349">Heme</keyword>
<dbReference type="GO" id="GO:0004601">
    <property type="term" value="F:peroxidase activity"/>
    <property type="evidence" value="ECO:0007669"/>
    <property type="project" value="UniProtKB-KW"/>
</dbReference>
<dbReference type="PROSITE" id="PS51404">
    <property type="entry name" value="DYP_PEROXIDASE"/>
    <property type="match status" value="1"/>
</dbReference>
<evidence type="ECO:0000256" key="2">
    <source>
        <dbReference type="ARBA" id="ARBA00022559"/>
    </source>
</evidence>
<keyword evidence="14" id="KW-0812">Transmembrane</keyword>
<evidence type="ECO:0000256" key="5">
    <source>
        <dbReference type="ARBA" id="ARBA00022729"/>
    </source>
</evidence>
<dbReference type="InterPro" id="IPR006314">
    <property type="entry name" value="Dyp_peroxidase"/>
</dbReference>
<keyword evidence="4 13" id="KW-0479">Metal-binding</keyword>
<dbReference type="InterPro" id="IPR011008">
    <property type="entry name" value="Dimeric_a/b-barrel"/>
</dbReference>
<evidence type="ECO:0000313" key="17">
    <source>
        <dbReference type="EMBL" id="MBP2386996.1"/>
    </source>
</evidence>
<evidence type="ECO:0000259" key="15">
    <source>
        <dbReference type="Pfam" id="PF04261"/>
    </source>
</evidence>
<evidence type="ECO:0000256" key="10">
    <source>
        <dbReference type="ARBA" id="ARBA00033771"/>
    </source>
</evidence>
<dbReference type="InterPro" id="IPR006313">
    <property type="entry name" value="EfeB/EfeN"/>
</dbReference>
<dbReference type="InterPro" id="IPR048328">
    <property type="entry name" value="Dyp_perox_C"/>
</dbReference>
<comment type="function">
    <text evidence="13">Involved in the recovery of exogenous heme iron. Extracts iron from heme while preserving the protoporphyrin ring intact.</text>
</comment>
<protein>
    <recommendedName>
        <fullName evidence="10 13">Deferrochelatase</fullName>
        <ecNumber evidence="13">1.11.1.-</ecNumber>
    </recommendedName>
    <alternativeName>
        <fullName evidence="11 13">Peroxidase EfeB</fullName>
    </alternativeName>
</protein>
<dbReference type="PROSITE" id="PS51318">
    <property type="entry name" value="TAT"/>
    <property type="match status" value="1"/>
</dbReference>
<keyword evidence="6 13" id="KW-0560">Oxidoreductase</keyword>
<reference evidence="17 18" key="1">
    <citation type="submission" date="2021-03" db="EMBL/GenBank/DDBJ databases">
        <title>Sequencing the genomes of 1000 actinobacteria strains.</title>
        <authorList>
            <person name="Klenk H.-P."/>
        </authorList>
    </citation>
    <scope>NUCLEOTIDE SEQUENCE [LARGE SCALE GENOMIC DNA]</scope>
    <source>
        <strain evidence="17 18">DSM 15797</strain>
    </source>
</reference>
<dbReference type="EC" id="1.11.1.-" evidence="13"/>
<dbReference type="PANTHER" id="PTHR30521">
    <property type="entry name" value="DEFERROCHELATASE/PEROXIDASE"/>
    <property type="match status" value="1"/>
</dbReference>
<evidence type="ECO:0000256" key="3">
    <source>
        <dbReference type="ARBA" id="ARBA00022617"/>
    </source>
</evidence>
<evidence type="ECO:0000313" key="18">
    <source>
        <dbReference type="Proteomes" id="UP001296993"/>
    </source>
</evidence>
<sequence>MDKPKDVANDDKPKSRGISRRGLFGVAGAGGIGLAVGALGVNAVNAATDPKPAGTIVDFYGDHQAGIVTEAQDRMHIAAFDVTASTRESLVSLLKDWTEAIAALTQGREIGEGATDGNYDAPPDDTGEALDLGASHLTVTVGFGRTLFEKDGKDRYGLAGKLPEALIDLPHFVGDALEEGRSGGDLIVQACADDPQVAVHAVRNLARIAFGRASVRWSQIGFGRTSSTSTTQATPRNLFGFKDGTANLKQENADLVNQHVWVSDASGPEAWMNGGTYMVARRIRMHIEIWDRTSMREQEGLIGRTKKEGAPLSGGGEFTEPDFGMQGREGPLIAVDSHVSIAHPNHNNGVQMLRRGFNYTDGSDGLGKLDAGLFFIAFVVDARTHYVPMQSAMARNDVLSLEYLRHTGSGLFAVPPGVKPGGYLGQTLFES</sequence>
<feature type="domain" description="Dyp-type peroxidase N-terminal" evidence="15">
    <location>
        <begin position="64"/>
        <end position="222"/>
    </location>
</feature>
<dbReference type="NCBIfam" id="TIGR01413">
    <property type="entry name" value="Dyp_perox_fam"/>
    <property type="match status" value="1"/>
</dbReference>
<dbReference type="SUPFAM" id="SSF54909">
    <property type="entry name" value="Dimeric alpha+beta barrel"/>
    <property type="match status" value="1"/>
</dbReference>
<comment type="subcellular location">
    <subcellularLocation>
        <location evidence="1">Cell envelope</location>
    </subcellularLocation>
</comment>
<dbReference type="NCBIfam" id="TIGR01412">
    <property type="entry name" value="tat_substr_1"/>
    <property type="match status" value="1"/>
</dbReference>
<evidence type="ECO:0000259" key="16">
    <source>
        <dbReference type="Pfam" id="PF20628"/>
    </source>
</evidence>
<keyword evidence="7 13" id="KW-0408">Iron</keyword>
<keyword evidence="14" id="KW-1133">Transmembrane helix</keyword>
<dbReference type="Proteomes" id="UP001296993">
    <property type="component" value="Unassembled WGS sequence"/>
</dbReference>
<name>A0ABS4XFA3_9MICC</name>
<accession>A0ABS4XFA3</accession>
<gene>
    <name evidence="17" type="ORF">JOF47_002507</name>
</gene>
<evidence type="ECO:0000256" key="11">
    <source>
        <dbReference type="ARBA" id="ARBA00033775"/>
    </source>
</evidence>
<proteinExistence type="inferred from homology"/>
<evidence type="ECO:0000256" key="4">
    <source>
        <dbReference type="ARBA" id="ARBA00022723"/>
    </source>
</evidence>
<evidence type="ECO:0000256" key="6">
    <source>
        <dbReference type="ARBA" id="ARBA00023002"/>
    </source>
</evidence>
<evidence type="ECO:0000256" key="7">
    <source>
        <dbReference type="ARBA" id="ARBA00023004"/>
    </source>
</evidence>
<evidence type="ECO:0000256" key="14">
    <source>
        <dbReference type="SAM" id="Phobius"/>
    </source>
</evidence>
<comment type="cofactor">
    <cofactor evidence="13">
        <name>heme b</name>
        <dbReference type="ChEBI" id="CHEBI:60344"/>
    </cofactor>
    <text evidence="13">Binds 1 heme b (iron(II)-protoporphyrin IX) group non-covalently per subunit.</text>
</comment>
<evidence type="ECO:0000256" key="12">
    <source>
        <dbReference type="ARBA" id="ARBA00048856"/>
    </source>
</evidence>
<organism evidence="17 18">
    <name type="scientific">Paeniglutamicibacter kerguelensis</name>
    <dbReference type="NCBI Taxonomy" id="254788"/>
    <lineage>
        <taxon>Bacteria</taxon>
        <taxon>Bacillati</taxon>
        <taxon>Actinomycetota</taxon>
        <taxon>Actinomycetes</taxon>
        <taxon>Micrococcales</taxon>
        <taxon>Micrococcaceae</taxon>
        <taxon>Paeniglutamicibacter</taxon>
    </lineage>
</organism>
<dbReference type="RefSeq" id="WP_209998699.1">
    <property type="nucleotide sequence ID" value="NZ_BAAAJY010000005.1"/>
</dbReference>
<dbReference type="InterPro" id="IPR048327">
    <property type="entry name" value="Dyp_perox_N"/>
</dbReference>
<dbReference type="Pfam" id="PF20628">
    <property type="entry name" value="Dyp_perox_C"/>
    <property type="match status" value="1"/>
</dbReference>
<comment type="similarity">
    <text evidence="9 13">Belongs to the DyP-type peroxidase family.</text>
</comment>
<keyword evidence="8" id="KW-0456">Lyase</keyword>
<evidence type="ECO:0000256" key="9">
    <source>
        <dbReference type="ARBA" id="ARBA00025737"/>
    </source>
</evidence>
<evidence type="ECO:0000256" key="1">
    <source>
        <dbReference type="ARBA" id="ARBA00004196"/>
    </source>
</evidence>
<evidence type="ECO:0000256" key="8">
    <source>
        <dbReference type="ARBA" id="ARBA00023239"/>
    </source>
</evidence>
<dbReference type="EMBL" id="JAGIOF010000001">
    <property type="protein sequence ID" value="MBP2386996.1"/>
    <property type="molecule type" value="Genomic_DNA"/>
</dbReference>
<dbReference type="Pfam" id="PF04261">
    <property type="entry name" value="Dyp_perox_N"/>
    <property type="match status" value="1"/>
</dbReference>
<evidence type="ECO:0000256" key="13">
    <source>
        <dbReference type="RuleBase" id="RU365017"/>
    </source>
</evidence>
<keyword evidence="2 13" id="KW-0575">Peroxidase</keyword>
<comment type="caution">
    <text evidence="17">The sequence shown here is derived from an EMBL/GenBank/DDBJ whole genome shotgun (WGS) entry which is preliminary data.</text>
</comment>
<keyword evidence="18" id="KW-1185">Reference proteome</keyword>